<keyword evidence="1" id="KW-1133">Transmembrane helix</keyword>
<dbReference type="InterPro" id="IPR019662">
    <property type="entry name" value="DUF2516"/>
</dbReference>
<sequence length="105" mass="11335">MRATAAPIFFANVRYVIDVVLLVFALIVQGVAFVHALTQRSDAFPAIGTLPKGGWLIILGLSMVLTLFLFGPISIFGLIGITAALVYLLDVRVGLRDLTDGKGFW</sequence>
<feature type="transmembrane region" description="Helical" evidence="1">
    <location>
        <begin position="12"/>
        <end position="35"/>
    </location>
</feature>
<protein>
    <submittedName>
        <fullName evidence="2">DUF2516 family protein</fullName>
    </submittedName>
</protein>
<reference evidence="3" key="1">
    <citation type="journal article" date="2019" name="Int. J. Syst. Evol. Microbiol.">
        <title>The Global Catalogue of Microorganisms (GCM) 10K type strain sequencing project: providing services to taxonomists for standard genome sequencing and annotation.</title>
        <authorList>
            <consortium name="The Broad Institute Genomics Platform"/>
            <consortium name="The Broad Institute Genome Sequencing Center for Infectious Disease"/>
            <person name="Wu L."/>
            <person name="Ma J."/>
        </authorList>
    </citation>
    <scope>NUCLEOTIDE SEQUENCE [LARGE SCALE GENOMIC DNA]</scope>
    <source>
        <strain evidence="3">2902at01</strain>
    </source>
</reference>
<name>A0ABV8KF02_9ACTN</name>
<organism evidence="2 3">
    <name type="scientific">Micromonospora zhanjiangensis</name>
    <dbReference type="NCBI Taxonomy" id="1522057"/>
    <lineage>
        <taxon>Bacteria</taxon>
        <taxon>Bacillati</taxon>
        <taxon>Actinomycetota</taxon>
        <taxon>Actinomycetes</taxon>
        <taxon>Micromonosporales</taxon>
        <taxon>Micromonosporaceae</taxon>
        <taxon>Micromonospora</taxon>
    </lineage>
</organism>
<keyword evidence="3" id="KW-1185">Reference proteome</keyword>
<dbReference type="Pfam" id="PF10724">
    <property type="entry name" value="DUF2516"/>
    <property type="match status" value="1"/>
</dbReference>
<keyword evidence="1" id="KW-0812">Transmembrane</keyword>
<gene>
    <name evidence="2" type="ORF">ACFOX0_01180</name>
</gene>
<keyword evidence="1" id="KW-0472">Membrane</keyword>
<feature type="transmembrane region" description="Helical" evidence="1">
    <location>
        <begin position="55"/>
        <end position="88"/>
    </location>
</feature>
<dbReference type="EMBL" id="JBHSBN010000001">
    <property type="protein sequence ID" value="MFC4104555.1"/>
    <property type="molecule type" value="Genomic_DNA"/>
</dbReference>
<proteinExistence type="predicted"/>
<dbReference type="Proteomes" id="UP001595868">
    <property type="component" value="Unassembled WGS sequence"/>
</dbReference>
<accession>A0ABV8KF02</accession>
<evidence type="ECO:0000313" key="3">
    <source>
        <dbReference type="Proteomes" id="UP001595868"/>
    </source>
</evidence>
<evidence type="ECO:0000256" key="1">
    <source>
        <dbReference type="SAM" id="Phobius"/>
    </source>
</evidence>
<comment type="caution">
    <text evidence="2">The sequence shown here is derived from an EMBL/GenBank/DDBJ whole genome shotgun (WGS) entry which is preliminary data.</text>
</comment>
<dbReference type="RefSeq" id="WP_377541483.1">
    <property type="nucleotide sequence ID" value="NZ_JBHSBN010000001.1"/>
</dbReference>
<evidence type="ECO:0000313" key="2">
    <source>
        <dbReference type="EMBL" id="MFC4104555.1"/>
    </source>
</evidence>